<feature type="signal peptide" evidence="1">
    <location>
        <begin position="1"/>
        <end position="24"/>
    </location>
</feature>
<protein>
    <recommendedName>
        <fullName evidence="4">DUF3575 domain-containing protein</fullName>
    </recommendedName>
</protein>
<accession>A0ABR7XKH2</accession>
<proteinExistence type="predicted"/>
<dbReference type="Proteomes" id="UP000625551">
    <property type="component" value="Unassembled WGS sequence"/>
</dbReference>
<keyword evidence="3" id="KW-1185">Reference proteome</keyword>
<name>A0ABR7XKH2_9BACT</name>
<feature type="chain" id="PRO_5046383462" description="DUF3575 domain-containing protein" evidence="1">
    <location>
        <begin position="25"/>
        <end position="228"/>
    </location>
</feature>
<reference evidence="2 3" key="1">
    <citation type="submission" date="2020-09" db="EMBL/GenBank/DDBJ databases">
        <title>Genome sequencing and assembly of Pontibacter sp.</title>
        <authorList>
            <person name="Chhetri G."/>
        </authorList>
    </citation>
    <scope>NUCLEOTIDE SEQUENCE [LARGE SCALE GENOMIC DNA]</scope>
    <source>
        <strain evidence="2 3">JH31</strain>
    </source>
</reference>
<dbReference type="RefSeq" id="WP_191184927.1">
    <property type="nucleotide sequence ID" value="NZ_JACXAJ010000011.1"/>
</dbReference>
<gene>
    <name evidence="2" type="ORF">H9Q13_16600</name>
</gene>
<keyword evidence="1" id="KW-0732">Signal</keyword>
<evidence type="ECO:0008006" key="4">
    <source>
        <dbReference type="Google" id="ProtNLM"/>
    </source>
</evidence>
<evidence type="ECO:0000313" key="3">
    <source>
        <dbReference type="Proteomes" id="UP000625551"/>
    </source>
</evidence>
<comment type="caution">
    <text evidence="2">The sequence shown here is derived from an EMBL/GenBank/DDBJ whole genome shotgun (WGS) entry which is preliminary data.</text>
</comment>
<sequence length="228" mass="25961">MLKRIAVVVILLFFSSLLQGNAQALEAASDKTISIKFSPQHLLINGLHLYLERIPEQGSRHGFVFSPRAYKGNSKTVDLFAGRNWEDSEDDRVLGYGAEVQHKIYINNYTSPDKSRVYLAYGVNYHHFNLEFKREGWVKEMDPEGLEVYKYRLRPFNEKINRIGGVALFGLQVPALDGHLLFDFYSGAGIKNSSIQTDYSHERYNRNAMDYGYSGLHLLLGIMIGAAF</sequence>
<evidence type="ECO:0000313" key="2">
    <source>
        <dbReference type="EMBL" id="MBD1398794.1"/>
    </source>
</evidence>
<organism evidence="2 3">
    <name type="scientific">Pontibacter aquaedesilientis</name>
    <dbReference type="NCBI Taxonomy" id="2766980"/>
    <lineage>
        <taxon>Bacteria</taxon>
        <taxon>Pseudomonadati</taxon>
        <taxon>Bacteroidota</taxon>
        <taxon>Cytophagia</taxon>
        <taxon>Cytophagales</taxon>
        <taxon>Hymenobacteraceae</taxon>
        <taxon>Pontibacter</taxon>
    </lineage>
</organism>
<evidence type="ECO:0000256" key="1">
    <source>
        <dbReference type="SAM" id="SignalP"/>
    </source>
</evidence>
<dbReference type="EMBL" id="JACXAJ010000011">
    <property type="protein sequence ID" value="MBD1398794.1"/>
    <property type="molecule type" value="Genomic_DNA"/>
</dbReference>